<dbReference type="CDD" id="cd23024">
    <property type="entry name" value="zf-HIT_ZNHIT2-3"/>
    <property type="match status" value="1"/>
</dbReference>
<feature type="compositionally biased region" description="Basic and acidic residues" evidence="1">
    <location>
        <begin position="151"/>
        <end position="168"/>
    </location>
</feature>
<feature type="compositionally biased region" description="Basic and acidic residues" evidence="1">
    <location>
        <begin position="126"/>
        <end position="139"/>
    </location>
</feature>
<name>A0AAV9JQL4_9PEZI</name>
<organism evidence="2 3">
    <name type="scientific">Oleoguttula mirabilis</name>
    <dbReference type="NCBI Taxonomy" id="1507867"/>
    <lineage>
        <taxon>Eukaryota</taxon>
        <taxon>Fungi</taxon>
        <taxon>Dikarya</taxon>
        <taxon>Ascomycota</taxon>
        <taxon>Pezizomycotina</taxon>
        <taxon>Dothideomycetes</taxon>
        <taxon>Dothideomycetidae</taxon>
        <taxon>Mycosphaerellales</taxon>
        <taxon>Teratosphaeriaceae</taxon>
        <taxon>Oleoguttula</taxon>
    </lineage>
</organism>
<evidence type="ECO:0000313" key="2">
    <source>
        <dbReference type="EMBL" id="KAK4547894.1"/>
    </source>
</evidence>
<evidence type="ECO:0000256" key="1">
    <source>
        <dbReference type="SAM" id="MobiDB-lite"/>
    </source>
</evidence>
<reference evidence="2 3" key="1">
    <citation type="submission" date="2021-11" db="EMBL/GenBank/DDBJ databases">
        <title>Black yeast isolated from Biological Soil Crust.</title>
        <authorList>
            <person name="Kurbessoian T."/>
        </authorList>
    </citation>
    <scope>NUCLEOTIDE SEQUENCE [LARGE SCALE GENOMIC DNA]</scope>
    <source>
        <strain evidence="2 3">CCFEE 5522</strain>
    </source>
</reference>
<dbReference type="Proteomes" id="UP001324427">
    <property type="component" value="Unassembled WGS sequence"/>
</dbReference>
<proteinExistence type="predicted"/>
<evidence type="ECO:0008006" key="4">
    <source>
        <dbReference type="Google" id="ProtNLM"/>
    </source>
</evidence>
<protein>
    <recommendedName>
        <fullName evidence="4">HIT-type domain-containing protein</fullName>
    </recommendedName>
</protein>
<feature type="region of interest" description="Disordered" evidence="1">
    <location>
        <begin position="93"/>
        <end position="168"/>
    </location>
</feature>
<evidence type="ECO:0000313" key="3">
    <source>
        <dbReference type="Proteomes" id="UP001324427"/>
    </source>
</evidence>
<comment type="caution">
    <text evidence="2">The sequence shown here is derived from an EMBL/GenBank/DDBJ whole genome shotgun (WGS) entry which is preliminary data.</text>
</comment>
<accession>A0AAV9JQL4</accession>
<keyword evidence="3" id="KW-1185">Reference proteome</keyword>
<dbReference type="EMBL" id="JAVFHQ010000009">
    <property type="protein sequence ID" value="KAK4547894.1"/>
    <property type="molecule type" value="Genomic_DNA"/>
</dbReference>
<dbReference type="AlphaFoldDB" id="A0AAV9JQL4"/>
<gene>
    <name evidence="2" type="ORF">LTR36_010613</name>
</gene>
<sequence length="216" mass="24276">MAPTCGVCHENESKYNCSIDCYKAHKTTHADDEATKIQQEARVKRDRPGTTQRVPKVDFAGLEHDAEFKRLLARYPLLTVQLQTIYALTLEPGPDEARSWNRQPLYGEQRPEPRSFRGRGRGRGARGFDRGGRGSDRGGRGGRGRGGFQANEDRQHGPWTQEKGDKEGLVVVKKMRLGNEDDAKAEGMREFLELCQMKFGPDRKAEAEETMPMIGA</sequence>